<dbReference type="GO" id="GO:0016020">
    <property type="term" value="C:membrane"/>
    <property type="evidence" value="ECO:0007669"/>
    <property type="project" value="UniProtKB-SubCell"/>
</dbReference>
<evidence type="ECO:0000313" key="8">
    <source>
        <dbReference type="EMBL" id="SMC33439.1"/>
    </source>
</evidence>
<feature type="transmembrane region" description="Helical" evidence="6">
    <location>
        <begin position="121"/>
        <end position="141"/>
    </location>
</feature>
<gene>
    <name evidence="8" type="ORF">SAMN04488500_101212</name>
</gene>
<feature type="transmembrane region" description="Helical" evidence="6">
    <location>
        <begin position="275"/>
        <end position="292"/>
    </location>
</feature>
<evidence type="ECO:0000259" key="7">
    <source>
        <dbReference type="Pfam" id="PF00892"/>
    </source>
</evidence>
<evidence type="ECO:0000256" key="6">
    <source>
        <dbReference type="SAM" id="Phobius"/>
    </source>
</evidence>
<feature type="transmembrane region" description="Helical" evidence="6">
    <location>
        <begin position="183"/>
        <end position="203"/>
    </location>
</feature>
<keyword evidence="3 6" id="KW-0812">Transmembrane</keyword>
<feature type="domain" description="EamA" evidence="7">
    <location>
        <begin position="10"/>
        <end position="139"/>
    </location>
</feature>
<dbReference type="InterPro" id="IPR037185">
    <property type="entry name" value="EmrE-like"/>
</dbReference>
<organism evidence="8 9">
    <name type="scientific">Sporomusa malonica</name>
    <dbReference type="NCBI Taxonomy" id="112901"/>
    <lineage>
        <taxon>Bacteria</taxon>
        <taxon>Bacillati</taxon>
        <taxon>Bacillota</taxon>
        <taxon>Negativicutes</taxon>
        <taxon>Selenomonadales</taxon>
        <taxon>Sporomusaceae</taxon>
        <taxon>Sporomusa</taxon>
    </lineage>
</organism>
<dbReference type="Proteomes" id="UP000192738">
    <property type="component" value="Unassembled WGS sequence"/>
</dbReference>
<dbReference type="PANTHER" id="PTHR32322:SF2">
    <property type="entry name" value="EAMA DOMAIN-CONTAINING PROTEIN"/>
    <property type="match status" value="1"/>
</dbReference>
<dbReference type="SUPFAM" id="SSF103481">
    <property type="entry name" value="Multidrug resistance efflux transporter EmrE"/>
    <property type="match status" value="2"/>
</dbReference>
<evidence type="ECO:0000313" key="9">
    <source>
        <dbReference type="Proteomes" id="UP000192738"/>
    </source>
</evidence>
<feature type="transmembrane region" description="Helical" evidence="6">
    <location>
        <begin position="64"/>
        <end position="87"/>
    </location>
</feature>
<evidence type="ECO:0000256" key="5">
    <source>
        <dbReference type="ARBA" id="ARBA00023136"/>
    </source>
</evidence>
<dbReference type="Pfam" id="PF00892">
    <property type="entry name" value="EamA"/>
    <property type="match status" value="2"/>
</dbReference>
<feature type="transmembrane region" description="Helical" evidence="6">
    <location>
        <begin position="223"/>
        <end position="242"/>
    </location>
</feature>
<dbReference type="PANTHER" id="PTHR32322">
    <property type="entry name" value="INNER MEMBRANE TRANSPORTER"/>
    <property type="match status" value="1"/>
</dbReference>
<dbReference type="OrthoDB" id="3190463at2"/>
<dbReference type="InterPro" id="IPR050638">
    <property type="entry name" value="AA-Vitamin_Transporters"/>
</dbReference>
<dbReference type="InterPro" id="IPR000620">
    <property type="entry name" value="EamA_dom"/>
</dbReference>
<dbReference type="AlphaFoldDB" id="A0A1W1YBB4"/>
<evidence type="ECO:0000256" key="2">
    <source>
        <dbReference type="ARBA" id="ARBA00007362"/>
    </source>
</evidence>
<keyword evidence="9" id="KW-1185">Reference proteome</keyword>
<evidence type="ECO:0000256" key="4">
    <source>
        <dbReference type="ARBA" id="ARBA00022989"/>
    </source>
</evidence>
<comment type="similarity">
    <text evidence="2">Belongs to the EamA transporter family.</text>
</comment>
<name>A0A1W1YBB4_9FIRM</name>
<feature type="transmembrane region" description="Helical" evidence="6">
    <location>
        <begin position="249"/>
        <end position="269"/>
    </location>
</feature>
<evidence type="ECO:0000256" key="1">
    <source>
        <dbReference type="ARBA" id="ARBA00004141"/>
    </source>
</evidence>
<accession>A0A1W1YBB4</accession>
<protein>
    <submittedName>
        <fullName evidence="8">Permease of the drug/metabolite transporter (DMT) superfamily</fullName>
    </submittedName>
</protein>
<feature type="domain" description="EamA" evidence="7">
    <location>
        <begin position="154"/>
        <end position="292"/>
    </location>
</feature>
<feature type="transmembrane region" description="Helical" evidence="6">
    <location>
        <begin position="7"/>
        <end position="29"/>
    </location>
</feature>
<keyword evidence="4 6" id="KW-1133">Transmembrane helix</keyword>
<dbReference type="EMBL" id="FWXI01000001">
    <property type="protein sequence ID" value="SMC33439.1"/>
    <property type="molecule type" value="Genomic_DNA"/>
</dbReference>
<feature type="transmembrane region" description="Helical" evidence="6">
    <location>
        <begin position="35"/>
        <end position="52"/>
    </location>
</feature>
<feature type="transmembrane region" description="Helical" evidence="6">
    <location>
        <begin position="93"/>
        <end position="114"/>
    </location>
</feature>
<reference evidence="8 9" key="1">
    <citation type="submission" date="2017-04" db="EMBL/GenBank/DDBJ databases">
        <authorList>
            <person name="Afonso C.L."/>
            <person name="Miller P.J."/>
            <person name="Scott M.A."/>
            <person name="Spackman E."/>
            <person name="Goraichik I."/>
            <person name="Dimitrov K.M."/>
            <person name="Suarez D.L."/>
            <person name="Swayne D.E."/>
        </authorList>
    </citation>
    <scope>NUCLEOTIDE SEQUENCE [LARGE SCALE GENOMIC DNA]</scope>
    <source>
        <strain evidence="8 9">DSM 5090</strain>
    </source>
</reference>
<dbReference type="RefSeq" id="WP_084573734.1">
    <property type="nucleotide sequence ID" value="NZ_CP155572.1"/>
</dbReference>
<sequence>MGITTPVAAALLAVYIFWGGTYLAMKFAIETLPPFTMAGLRFVIAGAIMYVWQVAQGGERPQAIHWKNAAIVGGLLLLGGNGGVVWAEQLVSSGIAAIIVATVPLWMALLSWLWQGGKRPGSMVLFGLVLGLVGIILLVKGSGGEAADTAEMWFGYAILLFAAISWAAGSLYSRVAKLPSAPFMSIALQMLTGGLCCLLAGLVTGEWTSLDFSQVSTRSLLSVGYLIFFGSIIAFSAYIWLLKKADPTLVSTYAYVNPVVAVLLGWAFAGEQMSLQSALAATIILAAVIIITKASTRKP</sequence>
<keyword evidence="5 6" id="KW-0472">Membrane</keyword>
<feature type="transmembrane region" description="Helical" evidence="6">
    <location>
        <begin position="153"/>
        <end position="171"/>
    </location>
</feature>
<evidence type="ECO:0000256" key="3">
    <source>
        <dbReference type="ARBA" id="ARBA00022692"/>
    </source>
</evidence>
<dbReference type="STRING" id="112901.SAMN04488500_101212"/>
<proteinExistence type="inferred from homology"/>
<comment type="subcellular location">
    <subcellularLocation>
        <location evidence="1">Membrane</location>
        <topology evidence="1">Multi-pass membrane protein</topology>
    </subcellularLocation>
</comment>
<dbReference type="NCBIfam" id="NF008432">
    <property type="entry name" value="PRK11272.1"/>
    <property type="match status" value="1"/>
</dbReference>